<evidence type="ECO:0000313" key="2">
    <source>
        <dbReference type="Proteomes" id="UP000070544"/>
    </source>
</evidence>
<protein>
    <submittedName>
        <fullName evidence="1">Uncharacterized protein</fullName>
    </submittedName>
</protein>
<evidence type="ECO:0000313" key="1">
    <source>
        <dbReference type="EMBL" id="KXS18921.1"/>
    </source>
</evidence>
<keyword evidence="2" id="KW-1185">Reference proteome</keyword>
<organism evidence="1 2">
    <name type="scientific">Gonapodya prolifera (strain JEL478)</name>
    <name type="common">Monoblepharis prolifera</name>
    <dbReference type="NCBI Taxonomy" id="1344416"/>
    <lineage>
        <taxon>Eukaryota</taxon>
        <taxon>Fungi</taxon>
        <taxon>Fungi incertae sedis</taxon>
        <taxon>Chytridiomycota</taxon>
        <taxon>Chytridiomycota incertae sedis</taxon>
        <taxon>Monoblepharidomycetes</taxon>
        <taxon>Monoblepharidales</taxon>
        <taxon>Gonapodyaceae</taxon>
        <taxon>Gonapodya</taxon>
    </lineage>
</organism>
<dbReference type="InterPro" id="IPR036226">
    <property type="entry name" value="LipOase_C_sf"/>
</dbReference>
<dbReference type="SUPFAM" id="SSF48484">
    <property type="entry name" value="Lipoxigenase"/>
    <property type="match status" value="1"/>
</dbReference>
<accession>A0A139AQ79</accession>
<dbReference type="Proteomes" id="UP000070544">
    <property type="component" value="Unassembled WGS sequence"/>
</dbReference>
<name>A0A139AQ79_GONPJ</name>
<gene>
    <name evidence="1" type="ORF">M427DRAFT_179608</name>
</gene>
<proteinExistence type="predicted"/>
<dbReference type="EMBL" id="KQ965740">
    <property type="protein sequence ID" value="KXS18921.1"/>
    <property type="molecule type" value="Genomic_DNA"/>
</dbReference>
<dbReference type="AlphaFoldDB" id="A0A139AQ79"/>
<reference evidence="1 2" key="1">
    <citation type="journal article" date="2015" name="Genome Biol. Evol.">
        <title>Phylogenomic analyses indicate that early fungi evolved digesting cell walls of algal ancestors of land plants.</title>
        <authorList>
            <person name="Chang Y."/>
            <person name="Wang S."/>
            <person name="Sekimoto S."/>
            <person name="Aerts A.L."/>
            <person name="Choi C."/>
            <person name="Clum A."/>
            <person name="LaButti K.M."/>
            <person name="Lindquist E.A."/>
            <person name="Yee Ngan C."/>
            <person name="Ohm R.A."/>
            <person name="Salamov A.A."/>
            <person name="Grigoriev I.V."/>
            <person name="Spatafora J.W."/>
            <person name="Berbee M.L."/>
        </authorList>
    </citation>
    <scope>NUCLEOTIDE SEQUENCE [LARGE SCALE GENOMIC DNA]</scope>
    <source>
        <strain evidence="1 2">JEL478</strain>
    </source>
</reference>
<sequence length="244" mass="28239">MSFIFWRYPGYFASWIFHSGLFLWKSVWDPQSVRKLRYLNDKDFCRLVEESFWALMMRKVDPEEGIESRFTASQTTPGSSLEYYQLGSWTELKLIDNLPYHGIYTYDFSAQFVLRVDKEIERGYAHSGPRLSLDWIELGGRRFQPDDGDAWEQAKVFVFHGCFSFSTWFYHSRIHFPLDAFNALARNILPHKGVVGRLLGPHLQLQVELDNAVLFGALSPLASEKVSTCSSILTLSAQRSSRTN</sequence>